<feature type="compositionally biased region" description="Low complexity" evidence="6">
    <location>
        <begin position="553"/>
        <end position="568"/>
    </location>
</feature>
<feature type="compositionally biased region" description="Low complexity" evidence="6">
    <location>
        <begin position="331"/>
        <end position="348"/>
    </location>
</feature>
<keyword evidence="3" id="KW-0804">Transcription</keyword>
<evidence type="ECO:0000256" key="1">
    <source>
        <dbReference type="ARBA" id="ARBA00023015"/>
    </source>
</evidence>
<dbReference type="PANTHER" id="PTHR46621:SF1">
    <property type="entry name" value="SNRNA-ACTIVATING PROTEIN COMPLEX SUBUNIT 4"/>
    <property type="match status" value="1"/>
</dbReference>
<dbReference type="InterPro" id="IPR051575">
    <property type="entry name" value="Myb-like_DNA-bd"/>
</dbReference>
<dbReference type="OrthoDB" id="2143914at2759"/>
<dbReference type="GO" id="GO:0019185">
    <property type="term" value="C:snRNA-activating protein complex"/>
    <property type="evidence" value="ECO:0007669"/>
    <property type="project" value="TreeGrafter"/>
</dbReference>
<proteinExistence type="predicted"/>
<dbReference type="PANTHER" id="PTHR46621">
    <property type="entry name" value="SNRNA-ACTIVATING PROTEIN COMPLEX SUBUNIT 4"/>
    <property type="match status" value="1"/>
</dbReference>
<gene>
    <name evidence="9" type="ORF">DM01DRAFT_1384186</name>
</gene>
<dbReference type="InterPro" id="IPR001005">
    <property type="entry name" value="SANT/Myb"/>
</dbReference>
<feature type="compositionally biased region" description="Polar residues" evidence="6">
    <location>
        <begin position="491"/>
        <end position="500"/>
    </location>
</feature>
<dbReference type="STRING" id="101127.A0A1X2GEE6"/>
<sequence length="624" mass="68878">MQPAYYPRDSSAVYNPSPLGRRKSTTFTPSSDHLDKILVSIRQQIEKWGTNAKWKIDLELTDPGQAAIDSPLAHPQGMPPTATPALSDPLPQAYPLAVSSETQYPWDYTPPTQDPWKMATSEEQEHLLRETLERNHYLEGIVRAQSIQIGYQHLPPDITRPMETLKHIYLTSENEHRLRYNTEARMLHNDIQTLNKRMQRMARTLHAIEDLELPVKDTEMDIKALLEDRKILMRKLQLAQLRLKTRDAEIAYLTDRVKQTTPYQATLRQQTNPPSTASPLMAKAAAAAAAHASSTSSTALSPATSPRFADKSRPYLFQQQYSPKIRSEIVPPSQSSSQPSANANAASPKTGVSSGTPTSPRSGLESLGMLADQMLSDPDFDSQHPNSDSDTHPRSKPKRNHMYIRDDVPGGSHSFRPFEKRSKRSIDSANTLLSMFPTPQEDVTMQDADSPKQLKSRLAYVRWTPDEDQLLRDIVVELGTGNWDKVAQRVPNRSGQQCRQRWSKYLDTRSQGGADSGPSSPLSASSPQQHARHSPAIAALLNVNNNTRPPPSASASTLAAATSSSASAGSMEFAKPRALSPIRQSPPPPDVAPVRSSEPAALYRPPSPVATPKNPTSQIADDAS</sequence>
<feature type="region of interest" description="Disordered" evidence="6">
    <location>
        <begin position="490"/>
        <end position="624"/>
    </location>
</feature>
<evidence type="ECO:0000256" key="6">
    <source>
        <dbReference type="SAM" id="MobiDB-lite"/>
    </source>
</evidence>
<feature type="coiled-coil region" evidence="5">
    <location>
        <begin position="191"/>
        <end position="242"/>
    </location>
</feature>
<feature type="compositionally biased region" description="Low complexity" evidence="6">
    <location>
        <begin position="512"/>
        <end position="527"/>
    </location>
</feature>
<feature type="region of interest" description="Disordered" evidence="6">
    <location>
        <begin position="328"/>
        <end position="423"/>
    </location>
</feature>
<keyword evidence="2" id="KW-0238">DNA-binding</keyword>
<dbReference type="GO" id="GO:0001006">
    <property type="term" value="F:RNA polymerase III type 3 promoter sequence-specific DNA binding"/>
    <property type="evidence" value="ECO:0007669"/>
    <property type="project" value="TreeGrafter"/>
</dbReference>
<evidence type="ECO:0000259" key="8">
    <source>
        <dbReference type="PROSITE" id="PS51294"/>
    </source>
</evidence>
<dbReference type="InterPro" id="IPR009057">
    <property type="entry name" value="Homeodomain-like_sf"/>
</dbReference>
<dbReference type="Gene3D" id="1.10.10.60">
    <property type="entry name" value="Homeodomain-like"/>
    <property type="match status" value="1"/>
</dbReference>
<dbReference type="PROSITE" id="PS51294">
    <property type="entry name" value="HTH_MYB"/>
    <property type="match status" value="1"/>
</dbReference>
<dbReference type="GO" id="GO:0000978">
    <property type="term" value="F:RNA polymerase II cis-regulatory region sequence-specific DNA binding"/>
    <property type="evidence" value="ECO:0007669"/>
    <property type="project" value="TreeGrafter"/>
</dbReference>
<evidence type="ECO:0000256" key="5">
    <source>
        <dbReference type="SAM" id="Coils"/>
    </source>
</evidence>
<dbReference type="InterPro" id="IPR017930">
    <property type="entry name" value="Myb_dom"/>
</dbReference>
<evidence type="ECO:0000313" key="9">
    <source>
        <dbReference type="EMBL" id="ORX51907.1"/>
    </source>
</evidence>
<evidence type="ECO:0000313" key="10">
    <source>
        <dbReference type="Proteomes" id="UP000242146"/>
    </source>
</evidence>
<feature type="region of interest" description="Disordered" evidence="6">
    <location>
        <begin position="67"/>
        <end position="86"/>
    </location>
</feature>
<keyword evidence="5" id="KW-0175">Coiled coil</keyword>
<dbReference type="PROSITE" id="PS50090">
    <property type="entry name" value="MYB_LIKE"/>
    <property type="match status" value="1"/>
</dbReference>
<keyword evidence="10" id="KW-1185">Reference proteome</keyword>
<protein>
    <submittedName>
        <fullName evidence="9">Uncharacterized protein</fullName>
    </submittedName>
</protein>
<feature type="domain" description="HTH myb-type" evidence="8">
    <location>
        <begin position="455"/>
        <end position="510"/>
    </location>
</feature>
<keyword evidence="4" id="KW-0539">Nucleus</keyword>
<dbReference type="AlphaFoldDB" id="A0A1X2GEE6"/>
<accession>A0A1X2GEE6</accession>
<evidence type="ECO:0000256" key="3">
    <source>
        <dbReference type="ARBA" id="ARBA00023163"/>
    </source>
</evidence>
<feature type="region of interest" description="Disordered" evidence="6">
    <location>
        <begin position="293"/>
        <end position="315"/>
    </location>
</feature>
<dbReference type="EMBL" id="MCGT01000019">
    <property type="protein sequence ID" value="ORX51907.1"/>
    <property type="molecule type" value="Genomic_DNA"/>
</dbReference>
<keyword evidence="1" id="KW-0805">Transcription regulation</keyword>
<name>A0A1X2GEE6_9FUNG</name>
<dbReference type="GO" id="GO:0042796">
    <property type="term" value="P:snRNA transcription by RNA polymerase III"/>
    <property type="evidence" value="ECO:0007669"/>
    <property type="project" value="TreeGrafter"/>
</dbReference>
<organism evidence="9 10">
    <name type="scientific">Hesseltinella vesiculosa</name>
    <dbReference type="NCBI Taxonomy" id="101127"/>
    <lineage>
        <taxon>Eukaryota</taxon>
        <taxon>Fungi</taxon>
        <taxon>Fungi incertae sedis</taxon>
        <taxon>Mucoromycota</taxon>
        <taxon>Mucoromycotina</taxon>
        <taxon>Mucoromycetes</taxon>
        <taxon>Mucorales</taxon>
        <taxon>Cunninghamellaceae</taxon>
        <taxon>Hesseltinella</taxon>
    </lineage>
</organism>
<dbReference type="SUPFAM" id="SSF46689">
    <property type="entry name" value="Homeodomain-like"/>
    <property type="match status" value="1"/>
</dbReference>
<evidence type="ECO:0000256" key="2">
    <source>
        <dbReference type="ARBA" id="ARBA00023125"/>
    </source>
</evidence>
<feature type="region of interest" description="Disordered" evidence="6">
    <location>
        <begin position="1"/>
        <end position="27"/>
    </location>
</feature>
<feature type="domain" description="Myb-like" evidence="7">
    <location>
        <begin position="455"/>
        <end position="506"/>
    </location>
</feature>
<dbReference type="Proteomes" id="UP000242146">
    <property type="component" value="Unassembled WGS sequence"/>
</dbReference>
<reference evidence="9 10" key="1">
    <citation type="submission" date="2016-07" db="EMBL/GenBank/DDBJ databases">
        <title>Pervasive Adenine N6-methylation of Active Genes in Fungi.</title>
        <authorList>
            <consortium name="DOE Joint Genome Institute"/>
            <person name="Mondo S.J."/>
            <person name="Dannebaum R.O."/>
            <person name="Kuo R.C."/>
            <person name="Labutti K."/>
            <person name="Haridas S."/>
            <person name="Kuo A."/>
            <person name="Salamov A."/>
            <person name="Ahrendt S.R."/>
            <person name="Lipzen A."/>
            <person name="Sullivan W."/>
            <person name="Andreopoulos W.B."/>
            <person name="Clum A."/>
            <person name="Lindquist E."/>
            <person name="Daum C."/>
            <person name="Ramamoorthy G.K."/>
            <person name="Gryganskyi A."/>
            <person name="Culley D."/>
            <person name="Magnuson J.K."/>
            <person name="James T.Y."/>
            <person name="O'Malley M.A."/>
            <person name="Stajich J.E."/>
            <person name="Spatafora J.W."/>
            <person name="Visel A."/>
            <person name="Grigoriev I.V."/>
        </authorList>
    </citation>
    <scope>NUCLEOTIDE SEQUENCE [LARGE SCALE GENOMIC DNA]</scope>
    <source>
        <strain evidence="9 10">NRRL 3301</strain>
    </source>
</reference>
<comment type="caution">
    <text evidence="9">The sequence shown here is derived from an EMBL/GenBank/DDBJ whole genome shotgun (WGS) entry which is preliminary data.</text>
</comment>
<evidence type="ECO:0000259" key="7">
    <source>
        <dbReference type="PROSITE" id="PS50090"/>
    </source>
</evidence>
<dbReference type="SMART" id="SM00717">
    <property type="entry name" value="SANT"/>
    <property type="match status" value="1"/>
</dbReference>
<feature type="compositionally biased region" description="Low complexity" evidence="6">
    <location>
        <begin position="293"/>
        <end position="305"/>
    </location>
</feature>
<feature type="compositionally biased region" description="Polar residues" evidence="6">
    <location>
        <begin position="613"/>
        <end position="624"/>
    </location>
</feature>
<dbReference type="CDD" id="cd00167">
    <property type="entry name" value="SANT"/>
    <property type="match status" value="1"/>
</dbReference>
<feature type="compositionally biased region" description="Polar residues" evidence="6">
    <location>
        <begin position="350"/>
        <end position="361"/>
    </location>
</feature>
<dbReference type="GO" id="GO:0042795">
    <property type="term" value="P:snRNA transcription by RNA polymerase II"/>
    <property type="evidence" value="ECO:0007669"/>
    <property type="project" value="TreeGrafter"/>
</dbReference>
<dbReference type="Pfam" id="PF00249">
    <property type="entry name" value="Myb_DNA-binding"/>
    <property type="match status" value="1"/>
</dbReference>
<evidence type="ECO:0000256" key="4">
    <source>
        <dbReference type="ARBA" id="ARBA00023242"/>
    </source>
</evidence>